<dbReference type="Proteomes" id="UP000789706">
    <property type="component" value="Unassembled WGS sequence"/>
</dbReference>
<proteinExistence type="predicted"/>
<evidence type="ECO:0000313" key="3">
    <source>
        <dbReference type="Proteomes" id="UP000789706"/>
    </source>
</evidence>
<comment type="caution">
    <text evidence="2">The sequence shown here is derived from an EMBL/GenBank/DDBJ whole genome shotgun (WGS) entry which is preliminary data.</text>
</comment>
<protein>
    <submittedName>
        <fullName evidence="2">4760_t:CDS:1</fullName>
    </submittedName>
</protein>
<keyword evidence="3" id="KW-1185">Reference proteome</keyword>
<reference evidence="2" key="1">
    <citation type="submission" date="2021-06" db="EMBL/GenBank/DDBJ databases">
        <authorList>
            <person name="Kallberg Y."/>
            <person name="Tangrot J."/>
            <person name="Rosling A."/>
        </authorList>
    </citation>
    <scope>NUCLEOTIDE SEQUENCE</scope>
    <source>
        <strain evidence="2">AZ414A</strain>
    </source>
</reference>
<dbReference type="AlphaFoldDB" id="A0A9N9D7C6"/>
<feature type="non-terminal residue" evidence="2">
    <location>
        <position position="270"/>
    </location>
</feature>
<name>A0A9N9D7C6_9GLOM</name>
<feature type="region of interest" description="Disordered" evidence="1">
    <location>
        <begin position="219"/>
        <end position="245"/>
    </location>
</feature>
<sequence>KGVQKVVVRKNLTHDMYEDCLKSRKETMITMHRLGSKDHIIRLLRSSKIERNKKRSTNTKLHKDTPIMIDVIGLYINLIYLRLKAVESELRDRKAKCKCELPEFETDNSDTSDEMESRSFASLNCSDILPNIVSVKKIHDETLPSSSEERIDTANISQLKALSLNFLQNISEIFNEEEVPKLKKASQQSSDTVDNDDDDDGGLEKMIKLRLIVDESSEKTKQVITEERETSPIASEIIGDNQNGEISTAEKGMTNVMQVNSTSSSRHSSP</sequence>
<evidence type="ECO:0000313" key="2">
    <source>
        <dbReference type="EMBL" id="CAG8625481.1"/>
    </source>
</evidence>
<organism evidence="2 3">
    <name type="scientific">Diversispora eburnea</name>
    <dbReference type="NCBI Taxonomy" id="1213867"/>
    <lineage>
        <taxon>Eukaryota</taxon>
        <taxon>Fungi</taxon>
        <taxon>Fungi incertae sedis</taxon>
        <taxon>Mucoromycota</taxon>
        <taxon>Glomeromycotina</taxon>
        <taxon>Glomeromycetes</taxon>
        <taxon>Diversisporales</taxon>
        <taxon>Diversisporaceae</taxon>
        <taxon>Diversispora</taxon>
    </lineage>
</organism>
<dbReference type="OrthoDB" id="6145729at2759"/>
<feature type="region of interest" description="Disordered" evidence="1">
    <location>
        <begin position="179"/>
        <end position="202"/>
    </location>
</feature>
<feature type="non-terminal residue" evidence="2">
    <location>
        <position position="1"/>
    </location>
</feature>
<gene>
    <name evidence="2" type="ORF">DEBURN_LOCUS10549</name>
</gene>
<feature type="compositionally biased region" description="Basic and acidic residues" evidence="1">
    <location>
        <begin position="219"/>
        <end position="230"/>
    </location>
</feature>
<dbReference type="EMBL" id="CAJVPK010003282">
    <property type="protein sequence ID" value="CAG8625481.1"/>
    <property type="molecule type" value="Genomic_DNA"/>
</dbReference>
<accession>A0A9N9D7C6</accession>
<evidence type="ECO:0000256" key="1">
    <source>
        <dbReference type="SAM" id="MobiDB-lite"/>
    </source>
</evidence>